<reference evidence="2 3" key="1">
    <citation type="submission" date="2023-03" db="EMBL/GenBank/DDBJ databases">
        <title>NovoSphingobium album sp. nov. isolated from polycyclic aromatic hydrocarbons- and heavy-metal polluted soil.</title>
        <authorList>
            <person name="Liu Z."/>
            <person name="Wang K."/>
        </authorList>
    </citation>
    <scope>NUCLEOTIDE SEQUENCE [LARGE SCALE GENOMIC DNA]</scope>
    <source>
        <strain evidence="2 3">H3SJ31-1</strain>
    </source>
</reference>
<dbReference type="InterPro" id="IPR000792">
    <property type="entry name" value="Tscrpt_reg_LuxR_C"/>
</dbReference>
<dbReference type="EMBL" id="JARESE010000062">
    <property type="protein sequence ID" value="MDE8653486.1"/>
    <property type="molecule type" value="Genomic_DNA"/>
</dbReference>
<organism evidence="2 3">
    <name type="scientific">Novosphingobium album</name>
    <name type="common">ex Liu et al. 2023</name>
    <dbReference type="NCBI Taxonomy" id="3031130"/>
    <lineage>
        <taxon>Bacteria</taxon>
        <taxon>Pseudomonadati</taxon>
        <taxon>Pseudomonadota</taxon>
        <taxon>Alphaproteobacteria</taxon>
        <taxon>Sphingomonadales</taxon>
        <taxon>Sphingomonadaceae</taxon>
        <taxon>Novosphingobium</taxon>
    </lineage>
</organism>
<protein>
    <submittedName>
        <fullName evidence="2">LuxR family transcriptional regulator</fullName>
    </submittedName>
</protein>
<evidence type="ECO:0000313" key="2">
    <source>
        <dbReference type="EMBL" id="MDE8653486.1"/>
    </source>
</evidence>
<dbReference type="Gene3D" id="1.10.10.10">
    <property type="entry name" value="Winged helix-like DNA-binding domain superfamily/Winged helix DNA-binding domain"/>
    <property type="match status" value="1"/>
</dbReference>
<dbReference type="RefSeq" id="WP_275229565.1">
    <property type="nucleotide sequence ID" value="NZ_JARESE010000062.1"/>
</dbReference>
<evidence type="ECO:0000313" key="3">
    <source>
        <dbReference type="Proteomes" id="UP001216253"/>
    </source>
</evidence>
<accession>A0ABT5WUE3</accession>
<dbReference type="Proteomes" id="UP001216253">
    <property type="component" value="Unassembled WGS sequence"/>
</dbReference>
<dbReference type="SUPFAM" id="SSF46894">
    <property type="entry name" value="C-terminal effector domain of the bipartite response regulators"/>
    <property type="match status" value="1"/>
</dbReference>
<dbReference type="InterPro" id="IPR016032">
    <property type="entry name" value="Sig_transdc_resp-reg_C-effctor"/>
</dbReference>
<keyword evidence="3" id="KW-1185">Reference proteome</keyword>
<dbReference type="InterPro" id="IPR036388">
    <property type="entry name" value="WH-like_DNA-bd_sf"/>
</dbReference>
<proteinExistence type="predicted"/>
<comment type="caution">
    <text evidence="2">The sequence shown here is derived from an EMBL/GenBank/DDBJ whole genome shotgun (WGS) entry which is preliminary data.</text>
</comment>
<evidence type="ECO:0000259" key="1">
    <source>
        <dbReference type="SMART" id="SM00421"/>
    </source>
</evidence>
<gene>
    <name evidence="2" type="ORF">PYV00_17445</name>
</gene>
<feature type="domain" description="HTH luxR-type" evidence="1">
    <location>
        <begin position="302"/>
        <end position="359"/>
    </location>
</feature>
<sequence>MALTSRDETDLLLPLFAGIREEPRFSTFLARLRRRTGAEYVGLVMRHAHASIAEAVELFAGRDLRRQARETGTPELLALDRLQYEHLRPGRVYSMSELIEHDPVYRAERARQVRRLGLADERVIRLTEIEGSTVWLMLARASPCSAADSALLSNLAPYLTEALRTMIVLERQQIEGAIGAAGLARSGTGWILFDREARVLGIDDATRQALQAMTGADARPGERLRGVDLRAERELIAAAGQFAADPGGAQRAVVLSEAPRLEALLLPSTVVPATMHESAAMLALCRLPRPHSPERIAQLSRLLDLPPREAELAIALGDGLSIAEAAHAMGLTIETARNYSKRLYAKLGVRGQAELVRAVYESSAALA</sequence>
<dbReference type="SMART" id="SM00421">
    <property type="entry name" value="HTH_LUXR"/>
    <property type="match status" value="1"/>
</dbReference>
<name>A0ABT5WUE3_9SPHN</name>